<evidence type="ECO:0000313" key="3">
    <source>
        <dbReference type="Proteomes" id="UP000643672"/>
    </source>
</evidence>
<gene>
    <name evidence="2" type="ORF">THERMOS_290</name>
</gene>
<evidence type="ECO:0000313" key="2">
    <source>
        <dbReference type="EMBL" id="CAB5495431.1"/>
    </source>
</evidence>
<dbReference type="AlphaFoldDB" id="A0A8H8XAE8"/>
<feature type="compositionally biased region" description="Polar residues" evidence="1">
    <location>
        <begin position="30"/>
        <end position="39"/>
    </location>
</feature>
<dbReference type="EMBL" id="CAESAQ020000020">
    <property type="protein sequence ID" value="CAB5495431.1"/>
    <property type="molecule type" value="Genomic_DNA"/>
</dbReference>
<proteinExistence type="predicted"/>
<feature type="compositionally biased region" description="Basic residues" evidence="1">
    <location>
        <begin position="1"/>
        <end position="10"/>
    </location>
</feature>
<organism evidence="2 3">
    <name type="scientific">Bathymodiolus thermophilus thioautotrophic gill symbiont</name>
    <dbReference type="NCBI Taxonomy" id="2360"/>
    <lineage>
        <taxon>Bacteria</taxon>
        <taxon>Pseudomonadati</taxon>
        <taxon>Pseudomonadota</taxon>
        <taxon>Gammaproteobacteria</taxon>
        <taxon>sulfur-oxidizing symbionts</taxon>
    </lineage>
</organism>
<name>A0A8H8XAE8_9GAMM</name>
<feature type="region of interest" description="Disordered" evidence="1">
    <location>
        <begin position="1"/>
        <end position="39"/>
    </location>
</feature>
<protein>
    <submittedName>
        <fullName evidence="2">Uncharacterized protein</fullName>
    </submittedName>
</protein>
<keyword evidence="3" id="KW-1185">Reference proteome</keyword>
<dbReference type="Proteomes" id="UP000643672">
    <property type="component" value="Unassembled WGS sequence"/>
</dbReference>
<evidence type="ECO:0000256" key="1">
    <source>
        <dbReference type="SAM" id="MobiDB-lite"/>
    </source>
</evidence>
<reference evidence="2 3" key="1">
    <citation type="submission" date="2020-05" db="EMBL/GenBank/DDBJ databases">
        <authorList>
            <person name="Petersen J."/>
            <person name="Sayavedra L."/>
        </authorList>
    </citation>
    <scope>NUCLEOTIDE SEQUENCE [LARGE SCALE GENOMIC DNA]</scope>
    <source>
        <strain evidence="2">B thermophilus SOXS</strain>
    </source>
</reference>
<accession>A0A8H8XAE8</accession>
<comment type="caution">
    <text evidence="2">The sequence shown here is derived from an EMBL/GenBank/DDBJ whole genome shotgun (WGS) entry which is preliminary data.</text>
</comment>
<sequence>MSLTLFKKKQTNPTRSPLYHHPKQPKQRCLSLSQTHFQK</sequence>